<evidence type="ECO:0000313" key="7">
    <source>
        <dbReference type="Proteomes" id="UP000298061"/>
    </source>
</evidence>
<feature type="compositionally biased region" description="Polar residues" evidence="4">
    <location>
        <begin position="7"/>
        <end position="17"/>
    </location>
</feature>
<protein>
    <recommendedName>
        <fullName evidence="2">phosphoribosylaminoimidazole carboxylase</fullName>
        <ecNumber evidence="2">4.1.1.21</ecNumber>
    </recommendedName>
</protein>
<dbReference type="GO" id="GO:0004638">
    <property type="term" value="F:phosphoribosylaminoimidazole carboxylase activity"/>
    <property type="evidence" value="ECO:0007669"/>
    <property type="project" value="UniProtKB-EC"/>
</dbReference>
<comment type="pathway">
    <text evidence="1">Purine metabolism; IMP biosynthesis via de novo pathway; 5-amino-1-(5-phospho-D-ribosyl)imidazole-4-carboxylate from 5-amino-1-(5-phospho-D-ribosyl)imidazole (carboxylase route): step 1/1.</text>
</comment>
<name>A0A4Z0A1D2_9AGAM</name>
<dbReference type="Gene3D" id="3.40.50.1970">
    <property type="match status" value="1"/>
</dbReference>
<dbReference type="SUPFAM" id="SSF52255">
    <property type="entry name" value="N5-CAIR mutase (phosphoribosylaminoimidazole carboxylase, PurE)"/>
    <property type="match status" value="1"/>
</dbReference>
<dbReference type="EC" id="4.1.1.21" evidence="2"/>
<accession>A0A4Z0A1D2</accession>
<feature type="region of interest" description="Disordered" evidence="4">
    <location>
        <begin position="7"/>
        <end position="62"/>
    </location>
</feature>
<dbReference type="OrthoDB" id="15425at2759"/>
<comment type="caution">
    <text evidence="6">The sequence shown here is derived from an EMBL/GenBank/DDBJ whole genome shotgun (WGS) entry which is preliminary data.</text>
</comment>
<sequence>MVSILACTSTAKPTATGPQDGPHHARHGIRRTAARAPVPAPERIRGGSSAEELTLYAPAPREGHSHAQPLVGIIMGSEPDLPVMLPAAHILDRFRIPYELTIVSTHRMPDRLVEYARAATARGL</sequence>
<dbReference type="STRING" id="135208.A0A4Z0A1D2"/>
<keyword evidence="3" id="KW-0658">Purine biosynthesis</keyword>
<feature type="compositionally biased region" description="Basic residues" evidence="4">
    <location>
        <begin position="24"/>
        <end position="33"/>
    </location>
</feature>
<evidence type="ECO:0000256" key="3">
    <source>
        <dbReference type="ARBA" id="ARBA00022755"/>
    </source>
</evidence>
<dbReference type="AlphaFoldDB" id="A0A4Z0A1D2"/>
<reference evidence="6 7" key="1">
    <citation type="submission" date="2019-02" db="EMBL/GenBank/DDBJ databases">
        <title>Genome sequencing of the rare red list fungi Hericium alpestre (H. flagellum).</title>
        <authorList>
            <person name="Buettner E."/>
            <person name="Kellner H."/>
        </authorList>
    </citation>
    <scope>NUCLEOTIDE SEQUENCE [LARGE SCALE GENOMIC DNA]</scope>
    <source>
        <strain evidence="6 7">DSM 108284</strain>
    </source>
</reference>
<keyword evidence="7" id="KW-1185">Reference proteome</keyword>
<organism evidence="6 7">
    <name type="scientific">Hericium alpestre</name>
    <dbReference type="NCBI Taxonomy" id="135208"/>
    <lineage>
        <taxon>Eukaryota</taxon>
        <taxon>Fungi</taxon>
        <taxon>Dikarya</taxon>
        <taxon>Basidiomycota</taxon>
        <taxon>Agaricomycotina</taxon>
        <taxon>Agaricomycetes</taxon>
        <taxon>Russulales</taxon>
        <taxon>Hericiaceae</taxon>
        <taxon>Hericium</taxon>
    </lineage>
</organism>
<feature type="domain" description="PurE" evidence="5">
    <location>
        <begin position="69"/>
        <end position="124"/>
    </location>
</feature>
<evidence type="ECO:0000313" key="6">
    <source>
        <dbReference type="EMBL" id="TFY80133.1"/>
    </source>
</evidence>
<dbReference type="PANTHER" id="PTHR23046">
    <property type="entry name" value="PHOSPHORIBOSYLAMINOIMIDAZOLE CARBOXYLASE CATALYTIC SUBUNIT"/>
    <property type="match status" value="1"/>
</dbReference>
<evidence type="ECO:0000256" key="1">
    <source>
        <dbReference type="ARBA" id="ARBA00004747"/>
    </source>
</evidence>
<gene>
    <name evidence="6" type="ORF">EWM64_g3877</name>
</gene>
<proteinExistence type="predicted"/>
<dbReference type="InterPro" id="IPR024694">
    <property type="entry name" value="PurE_prokaryotes"/>
</dbReference>
<dbReference type="PANTHER" id="PTHR23046:SF2">
    <property type="entry name" value="PHOSPHORIBOSYLAMINOIMIDAZOLE CARBOXYLASE"/>
    <property type="match status" value="1"/>
</dbReference>
<dbReference type="EMBL" id="SFCI01000386">
    <property type="protein sequence ID" value="TFY80133.1"/>
    <property type="molecule type" value="Genomic_DNA"/>
</dbReference>
<dbReference type="InterPro" id="IPR000031">
    <property type="entry name" value="PurE_dom"/>
</dbReference>
<evidence type="ECO:0000256" key="4">
    <source>
        <dbReference type="SAM" id="MobiDB-lite"/>
    </source>
</evidence>
<evidence type="ECO:0000259" key="5">
    <source>
        <dbReference type="SMART" id="SM01001"/>
    </source>
</evidence>
<dbReference type="GO" id="GO:0006189">
    <property type="term" value="P:'de novo' IMP biosynthetic process"/>
    <property type="evidence" value="ECO:0007669"/>
    <property type="project" value="UniProtKB-UniPathway"/>
</dbReference>
<dbReference type="SMART" id="SM01001">
    <property type="entry name" value="AIRC"/>
    <property type="match status" value="1"/>
</dbReference>
<dbReference type="Proteomes" id="UP000298061">
    <property type="component" value="Unassembled WGS sequence"/>
</dbReference>
<dbReference type="UniPathway" id="UPA00074">
    <property type="reaction ID" value="UER00130"/>
</dbReference>
<evidence type="ECO:0000256" key="2">
    <source>
        <dbReference type="ARBA" id="ARBA00012329"/>
    </source>
</evidence>
<dbReference type="Pfam" id="PF00731">
    <property type="entry name" value="AIRC"/>
    <property type="match status" value="1"/>
</dbReference>